<dbReference type="HAMAP" id="MF_00121">
    <property type="entry name" value="GatB"/>
    <property type="match status" value="1"/>
</dbReference>
<evidence type="ECO:0000256" key="3">
    <source>
        <dbReference type="ARBA" id="ARBA00022598"/>
    </source>
</evidence>
<dbReference type="SUPFAM" id="SSF89095">
    <property type="entry name" value="GatB/YqeY motif"/>
    <property type="match status" value="1"/>
</dbReference>
<evidence type="ECO:0000256" key="7">
    <source>
        <dbReference type="ARBA" id="ARBA00024799"/>
    </source>
</evidence>
<evidence type="ECO:0000256" key="2">
    <source>
        <dbReference type="ARBA" id="ARBA00011123"/>
    </source>
</evidence>
<protein>
    <recommendedName>
        <fullName evidence="10">Glutamyl-tRNA(Gln) amidotransferase subunit B, mitochondrial</fullName>
        <shortName evidence="10">Glu-AdT subunit B</shortName>
        <ecNumber evidence="10">6.3.5.-</ecNumber>
    </recommendedName>
</protein>
<dbReference type="InterPro" id="IPR042114">
    <property type="entry name" value="GatB_C_1"/>
</dbReference>
<dbReference type="NCBIfam" id="NF004012">
    <property type="entry name" value="PRK05477.1-2"/>
    <property type="match status" value="1"/>
</dbReference>
<dbReference type="PANTHER" id="PTHR11659:SF0">
    <property type="entry name" value="GLUTAMYL-TRNA(GLN) AMIDOTRANSFERASE SUBUNIT B, MITOCHONDRIAL"/>
    <property type="match status" value="1"/>
</dbReference>
<organism evidence="12 13">
    <name type="scientific">Bifiguratus adelaidae</name>
    <dbReference type="NCBI Taxonomy" id="1938954"/>
    <lineage>
        <taxon>Eukaryota</taxon>
        <taxon>Fungi</taxon>
        <taxon>Fungi incertae sedis</taxon>
        <taxon>Mucoromycota</taxon>
        <taxon>Mucoromycotina</taxon>
        <taxon>Endogonomycetes</taxon>
        <taxon>Endogonales</taxon>
        <taxon>Endogonales incertae sedis</taxon>
        <taxon>Bifiguratus</taxon>
    </lineage>
</organism>
<dbReference type="GO" id="GO:0005524">
    <property type="term" value="F:ATP binding"/>
    <property type="evidence" value="ECO:0007669"/>
    <property type="project" value="UniProtKB-KW"/>
</dbReference>
<evidence type="ECO:0000256" key="4">
    <source>
        <dbReference type="ARBA" id="ARBA00022741"/>
    </source>
</evidence>
<dbReference type="Proteomes" id="UP000242875">
    <property type="component" value="Unassembled WGS sequence"/>
</dbReference>
<keyword evidence="6 10" id="KW-0648">Protein biosynthesis</keyword>
<comment type="subunit">
    <text evidence="2">Heterotrimer of A, B and C subunits.</text>
</comment>
<comment type="catalytic activity">
    <reaction evidence="8">
        <text>L-aspartyl-tRNA(Asn) + L-glutamine + ATP + H2O = L-asparaginyl-tRNA(Asn) + L-glutamate + ADP + phosphate + 2 H(+)</text>
        <dbReference type="Rhea" id="RHEA:14513"/>
        <dbReference type="Rhea" id="RHEA-COMP:9674"/>
        <dbReference type="Rhea" id="RHEA-COMP:9677"/>
        <dbReference type="ChEBI" id="CHEBI:15377"/>
        <dbReference type="ChEBI" id="CHEBI:15378"/>
        <dbReference type="ChEBI" id="CHEBI:29985"/>
        <dbReference type="ChEBI" id="CHEBI:30616"/>
        <dbReference type="ChEBI" id="CHEBI:43474"/>
        <dbReference type="ChEBI" id="CHEBI:58359"/>
        <dbReference type="ChEBI" id="CHEBI:78515"/>
        <dbReference type="ChEBI" id="CHEBI:78516"/>
        <dbReference type="ChEBI" id="CHEBI:456216"/>
    </reaction>
</comment>
<dbReference type="GO" id="GO:0050567">
    <property type="term" value="F:glutaminyl-tRNA synthase (glutamine-hydrolyzing) activity"/>
    <property type="evidence" value="ECO:0007669"/>
    <property type="project" value="UniProtKB-UniRule"/>
</dbReference>
<dbReference type="InterPro" id="IPR023168">
    <property type="entry name" value="GatB_Yqey_C_2"/>
</dbReference>
<comment type="function">
    <text evidence="7">Allows the formation of correctly charged Asn-tRNA(Asn) or Gln-tRNA(Gln) through the transamidation of misacylated Asp-tRNA(Asn) or Glu-tRNA(Gln) in organisms which lack either or both of asparaginyl-tRNA or glutaminyl-tRNA synthetases. The reaction takes place in the presence of glutamine and ATP through an activated phospho-Asp-tRNA(Asn) or phospho-Glu-tRNA(Gln).</text>
</comment>
<comment type="catalytic activity">
    <reaction evidence="9 10">
        <text>L-glutamyl-tRNA(Gln) + L-glutamine + ATP + H2O = L-glutaminyl-tRNA(Gln) + L-glutamate + ADP + phosphate + H(+)</text>
        <dbReference type="Rhea" id="RHEA:17521"/>
        <dbReference type="Rhea" id="RHEA-COMP:9681"/>
        <dbReference type="Rhea" id="RHEA-COMP:9684"/>
        <dbReference type="ChEBI" id="CHEBI:15377"/>
        <dbReference type="ChEBI" id="CHEBI:15378"/>
        <dbReference type="ChEBI" id="CHEBI:29985"/>
        <dbReference type="ChEBI" id="CHEBI:30616"/>
        <dbReference type="ChEBI" id="CHEBI:43474"/>
        <dbReference type="ChEBI" id="CHEBI:58359"/>
        <dbReference type="ChEBI" id="CHEBI:78520"/>
        <dbReference type="ChEBI" id="CHEBI:78521"/>
        <dbReference type="ChEBI" id="CHEBI:456216"/>
    </reaction>
</comment>
<dbReference type="GO" id="GO:0032543">
    <property type="term" value="P:mitochondrial translation"/>
    <property type="evidence" value="ECO:0007669"/>
    <property type="project" value="UniProtKB-UniRule"/>
</dbReference>
<sequence>MLKATWEAVVGLEVHAQLKTRSKLFSEEATPTSFNAPVNSRVSVIDAAFPGVQPSLNKACVDLAVKTALALKCKVHQKSCFDRKHYFYPDLPQGYQITQQYEPIATGGKIIVDTLDGLDHDLEVKIHQIQLEQDTGKSSRDLVPGHTLVDLNRAGTGLIEIVTKPDMRSSKEAGLVVKKLQSILRAVGSCDANMEEGSMRCDVNVSVRRFGEPFGVRCELKNLNSIRSLTDGIDAEVARQIELLESGQPVKQETRGFDVVRNKTFSLRSKETAPDYRYMPEPDLPPLLLSQDYIQTAADTLPELPDKTRDRLLNEYQLDRQAATVLLSHSDMIHYFDQVMASTTKDAKVVANWITHDLFGILSVRSIPLQRNPVSPTQLGSLCNVVGEKVSGKVAKSLLQRMVDGDSRTADEIIQSDGLALDLDEEAVRQVCQKIMQREPAKVAQSQKNQGVKKWFVGQVMRETRGKADARMVNRVVEGMLT</sequence>
<dbReference type="Gene3D" id="1.10.10.410">
    <property type="match status" value="1"/>
</dbReference>
<comment type="similarity">
    <text evidence="1 10">Belongs to the GatB/GatE family. GatB subfamily.</text>
</comment>
<reference evidence="12 13" key="1">
    <citation type="journal article" date="2017" name="Mycologia">
        <title>Bifiguratus adelaidae, gen. et sp. nov., a new member of Mucoromycotina in endophytic and soil-dwelling habitats.</title>
        <authorList>
            <person name="Torres-Cruz T.J."/>
            <person name="Billingsley Tobias T.L."/>
            <person name="Almatruk M."/>
            <person name="Hesse C."/>
            <person name="Kuske C.R."/>
            <person name="Desiro A."/>
            <person name="Benucci G.M."/>
            <person name="Bonito G."/>
            <person name="Stajich J.E."/>
            <person name="Dunlap C."/>
            <person name="Arnold A.E."/>
            <person name="Porras-Alfaro A."/>
        </authorList>
    </citation>
    <scope>NUCLEOTIDE SEQUENCE [LARGE SCALE GENOMIC DNA]</scope>
    <source>
        <strain evidence="12 13">AZ0501</strain>
    </source>
</reference>
<evidence type="ECO:0000256" key="5">
    <source>
        <dbReference type="ARBA" id="ARBA00022840"/>
    </source>
</evidence>
<gene>
    <name evidence="12" type="ORF">BZG36_00420</name>
</gene>
<evidence type="ECO:0000256" key="9">
    <source>
        <dbReference type="ARBA" id="ARBA00047913"/>
    </source>
</evidence>
<dbReference type="AlphaFoldDB" id="A0A261Y846"/>
<dbReference type="InterPro" id="IPR018027">
    <property type="entry name" value="Asn/Gln_amidotransferase"/>
</dbReference>
<dbReference type="PROSITE" id="PS01234">
    <property type="entry name" value="GATB"/>
    <property type="match status" value="1"/>
</dbReference>
<proteinExistence type="inferred from homology"/>
<dbReference type="Pfam" id="PF02637">
    <property type="entry name" value="GatB_Yqey"/>
    <property type="match status" value="1"/>
</dbReference>
<dbReference type="GO" id="GO:0030956">
    <property type="term" value="C:glutamyl-tRNA(Gln) amidotransferase complex"/>
    <property type="evidence" value="ECO:0007669"/>
    <property type="project" value="UniProtKB-UniRule"/>
</dbReference>
<evidence type="ECO:0000256" key="1">
    <source>
        <dbReference type="ARBA" id="ARBA00005306"/>
    </source>
</evidence>
<name>A0A261Y846_9FUNG</name>
<dbReference type="GO" id="GO:0050566">
    <property type="term" value="F:asparaginyl-tRNA synthase (glutamine-hydrolyzing) activity"/>
    <property type="evidence" value="ECO:0007669"/>
    <property type="project" value="RHEA"/>
</dbReference>
<evidence type="ECO:0000259" key="11">
    <source>
        <dbReference type="SMART" id="SM00845"/>
    </source>
</evidence>
<dbReference type="InterPro" id="IPR014746">
    <property type="entry name" value="Gln_synth/guanido_kin_cat_dom"/>
</dbReference>
<keyword evidence="10" id="KW-0496">Mitochondrion</keyword>
<keyword evidence="5 10" id="KW-0067">ATP-binding</keyword>
<dbReference type="OrthoDB" id="1722066at2759"/>
<dbReference type="SUPFAM" id="SSF55931">
    <property type="entry name" value="Glutamine synthetase/guanido kinase"/>
    <property type="match status" value="1"/>
</dbReference>
<keyword evidence="13" id="KW-1185">Reference proteome</keyword>
<accession>A0A261Y846</accession>
<dbReference type="InterPro" id="IPR004413">
    <property type="entry name" value="GatB"/>
</dbReference>
<evidence type="ECO:0000256" key="6">
    <source>
        <dbReference type="ARBA" id="ARBA00022917"/>
    </source>
</evidence>
<comment type="caution">
    <text evidence="12">The sequence shown here is derived from an EMBL/GenBank/DDBJ whole genome shotgun (WGS) entry which is preliminary data.</text>
</comment>
<dbReference type="EC" id="6.3.5.-" evidence="10"/>
<evidence type="ECO:0000313" key="12">
    <source>
        <dbReference type="EMBL" id="OZJ06773.1"/>
    </source>
</evidence>
<keyword evidence="4 10" id="KW-0547">Nucleotide-binding</keyword>
<dbReference type="EMBL" id="MVBO01000002">
    <property type="protein sequence ID" value="OZJ06773.1"/>
    <property type="molecule type" value="Genomic_DNA"/>
</dbReference>
<dbReference type="GO" id="GO:0070681">
    <property type="term" value="P:glutaminyl-tRNAGln biosynthesis via transamidation"/>
    <property type="evidence" value="ECO:0007669"/>
    <property type="project" value="UniProtKB-UniRule"/>
</dbReference>
<evidence type="ECO:0000256" key="10">
    <source>
        <dbReference type="HAMAP-Rule" id="MF_03147"/>
    </source>
</evidence>
<evidence type="ECO:0000256" key="8">
    <source>
        <dbReference type="ARBA" id="ARBA00047380"/>
    </source>
</evidence>
<dbReference type="InterPro" id="IPR003789">
    <property type="entry name" value="Asn/Gln_tRNA_amidoTrase-B-like"/>
</dbReference>
<comment type="subunit">
    <text evidence="10">Subunit of the heterotrimeric GatCAB amidotransferase (AdT) complex, composed of A, B and C subunits.</text>
</comment>
<dbReference type="GO" id="GO:0005739">
    <property type="term" value="C:mitochondrion"/>
    <property type="evidence" value="ECO:0007669"/>
    <property type="project" value="UniProtKB-SubCell"/>
</dbReference>
<dbReference type="Pfam" id="PF02934">
    <property type="entry name" value="GatB_N"/>
    <property type="match status" value="1"/>
</dbReference>
<comment type="subcellular location">
    <subcellularLocation>
        <location evidence="10">Mitochondrion</location>
    </subcellularLocation>
</comment>
<feature type="domain" description="Asn/Gln amidotransferase" evidence="11">
    <location>
        <begin position="334"/>
        <end position="481"/>
    </location>
</feature>
<keyword evidence="3 10" id="KW-0436">Ligase</keyword>
<dbReference type="InterPro" id="IPR017959">
    <property type="entry name" value="Asn/Gln-tRNA_amidoTrfase_suB/E"/>
</dbReference>
<dbReference type="Gene3D" id="1.10.150.380">
    <property type="entry name" value="GatB domain, N-terminal subdomain"/>
    <property type="match status" value="1"/>
</dbReference>
<dbReference type="PANTHER" id="PTHR11659">
    <property type="entry name" value="GLUTAMYL-TRNA GLN AMIDOTRANSFERASE SUBUNIT B MITOCHONDRIAL AND PROKARYOTIC PET112-RELATED"/>
    <property type="match status" value="1"/>
</dbReference>
<dbReference type="InterPro" id="IPR006075">
    <property type="entry name" value="Asn/Gln-tRNA_Trfase_suB/E_cat"/>
</dbReference>
<evidence type="ECO:0000313" key="13">
    <source>
        <dbReference type="Proteomes" id="UP000242875"/>
    </source>
</evidence>
<dbReference type="SMART" id="SM00845">
    <property type="entry name" value="GatB_Yqey"/>
    <property type="match status" value="1"/>
</dbReference>
<dbReference type="NCBIfam" id="TIGR00133">
    <property type="entry name" value="gatB"/>
    <property type="match status" value="1"/>
</dbReference>
<dbReference type="InterPro" id="IPR017958">
    <property type="entry name" value="Gln-tRNA_amidoTrfase_suB_CS"/>
</dbReference>
<comment type="function">
    <text evidence="10">Allows the formation of correctly charged Gln-tRNA(Gln) through the transamidation of misacylated Glu-tRNA(Gln) in the mitochondria. The reaction takes place in the presence of glutamine and ATP through an activated gamma-phospho-Glu-tRNA(Gln).</text>
</comment>
<dbReference type="NCBIfam" id="NF004014">
    <property type="entry name" value="PRK05477.1-4"/>
    <property type="match status" value="1"/>
</dbReference>